<sequence>MREHHVDVSRVVNQLDRFRFSDDQGPGRPEPYTGANYGYYDPHSNSGYELDTPPPPVYPRRESRQDYYDNCRDGPGSSQTNGYYGDDYSRSYEVRDEYPVRLVHATGVVAETVLGPVHSQPATVWASQTAPATANTTVDENARRAISAIPPSTQNETTKNTRNPSPPAIPHTNGVNLKRLFHKVFDGKRKQLVVGIKKKSIVAKHSIQQGEQKLIHSRKRFLETRNDQNIFGGNSKDSRKYVNPNQQFDSYDYGPQQKHQRSGISTSRISLADPSKEHGHRHHHTDPLNRKQSHPNLQQASSLERPKEALRPSQSQAPLSTPKVQRAPSSYEVYQQRSTEPYHAGNSTFYPDETQYNGVTPMPQQNIAPLQNGLVNLGNTCYMNAVVQALSASDTMTTFFFNSGHTKVLQDRTRQQEINSQVHGSNGAVTKAFGTLLQKMYGNRCTEQDVRDFRAVVGEYSPDYRTYNQQDAQEFLSWLLDKIHEDLNLAKRDNNCNYGSRNGNHSPDEALAERRTAHFSVITNLFEGQFGSSITCNSCFFQKSIFEPYMYVSLPIPHDSSQKRPLYVTVVRPGCSTITRYGIRVEAKGTISDVRACLCEETKIPNNQMLLLQLTTGGFRNGSAEAAQIANVAGKEAYAVELQPTVDHYSEQYINIVFVLAVRNGAVVLRETEPFVIRISRQCTYETLAKKLFDAAKPCLTPKIHDAVPFGQFKLALANDYNHNTYIDSTVAMPLITPGVEQSIDHNEKSHYNLPKFIKLVIEFPNHNRALIRQAPRVMNHRSADFLASDNASYDLTLESCLKSYTTEESCEWRCERCNGSKPNGAKKRLLFNSCPQILILHLKRFRHVQNEVGEPMKIDVSVKFPAEGLDLKPYVNTSQSLNHRRDSIGNNKINKEMQATVSTAAGDDNLYDLFAVVNHRGDRVSSGHYTATVRNPQDGVWRTFDDTTVTINTDPLEQSENTYLMFYEKRSVRVQRQNSKKNPDSRRLTNALARFTPPREKEPLAPQKSNGLTTDQGAFRRGDATRRAAKAALLPLLHTSKYSSNAQEIPL</sequence>
<dbReference type="Gene3D" id="3.90.70.10">
    <property type="entry name" value="Cysteine proteinases"/>
    <property type="match status" value="2"/>
</dbReference>
<evidence type="ECO:0000256" key="3">
    <source>
        <dbReference type="SAM" id="MobiDB-lite"/>
    </source>
</evidence>
<dbReference type="PROSITE" id="PS00972">
    <property type="entry name" value="USP_1"/>
    <property type="match status" value="1"/>
</dbReference>
<feature type="compositionally biased region" description="Polar residues" evidence="3">
    <location>
        <begin position="1008"/>
        <end position="1017"/>
    </location>
</feature>
<proteinExistence type="predicted"/>
<dbReference type="InterPro" id="IPR001394">
    <property type="entry name" value="Peptidase_C19_UCH"/>
</dbReference>
<feature type="compositionally biased region" description="Polar residues" evidence="3">
    <location>
        <begin position="332"/>
        <end position="347"/>
    </location>
</feature>
<comment type="caution">
    <text evidence="5">The sequence shown here is derived from an EMBL/GenBank/DDBJ whole genome shotgun (WGS) entry which is preliminary data.</text>
</comment>
<dbReference type="GO" id="GO:0004843">
    <property type="term" value="F:cysteine-type deubiquitinase activity"/>
    <property type="evidence" value="ECO:0007669"/>
    <property type="project" value="UniProtKB-EC"/>
</dbReference>
<comment type="catalytic activity">
    <reaction evidence="1">
        <text>Thiol-dependent hydrolysis of ester, thioester, amide, peptide and isopeptide bonds formed by the C-terminal Gly of ubiquitin (a 76-residue protein attached to proteins as an intracellular targeting signal).</text>
        <dbReference type="EC" id="3.4.19.12"/>
    </reaction>
</comment>
<dbReference type="AlphaFoldDB" id="A0AA36D912"/>
<feature type="domain" description="USP" evidence="4">
    <location>
        <begin position="372"/>
        <end position="971"/>
    </location>
</feature>
<feature type="compositionally biased region" description="Polar residues" evidence="3">
    <location>
        <begin position="312"/>
        <end position="323"/>
    </location>
</feature>
<evidence type="ECO:0000313" key="5">
    <source>
        <dbReference type="EMBL" id="CAJ0582957.1"/>
    </source>
</evidence>
<dbReference type="PROSITE" id="PS50235">
    <property type="entry name" value="USP_3"/>
    <property type="match status" value="1"/>
</dbReference>
<feature type="compositionally biased region" description="Polar residues" evidence="3">
    <location>
        <begin position="150"/>
        <end position="163"/>
    </location>
</feature>
<evidence type="ECO:0000256" key="1">
    <source>
        <dbReference type="ARBA" id="ARBA00000707"/>
    </source>
</evidence>
<gene>
    <name evidence="5" type="ORF">MSPICULIGERA_LOCUS21082</name>
</gene>
<dbReference type="InterPro" id="IPR038765">
    <property type="entry name" value="Papain-like_cys_pep_sf"/>
</dbReference>
<organism evidence="5 6">
    <name type="scientific">Mesorhabditis spiculigera</name>
    <dbReference type="NCBI Taxonomy" id="96644"/>
    <lineage>
        <taxon>Eukaryota</taxon>
        <taxon>Metazoa</taxon>
        <taxon>Ecdysozoa</taxon>
        <taxon>Nematoda</taxon>
        <taxon>Chromadorea</taxon>
        <taxon>Rhabditida</taxon>
        <taxon>Rhabditina</taxon>
        <taxon>Rhabditomorpha</taxon>
        <taxon>Rhabditoidea</taxon>
        <taxon>Rhabditidae</taxon>
        <taxon>Mesorhabditinae</taxon>
        <taxon>Mesorhabditis</taxon>
    </lineage>
</organism>
<name>A0AA36D912_9BILA</name>
<feature type="compositionally biased region" description="Basic and acidic residues" evidence="3">
    <location>
        <begin position="59"/>
        <end position="72"/>
    </location>
</feature>
<evidence type="ECO:0000256" key="2">
    <source>
        <dbReference type="ARBA" id="ARBA00012759"/>
    </source>
</evidence>
<dbReference type="SUPFAM" id="SSF54001">
    <property type="entry name" value="Cysteine proteinases"/>
    <property type="match status" value="1"/>
</dbReference>
<dbReference type="EC" id="3.4.19.12" evidence="2"/>
<dbReference type="InterPro" id="IPR050185">
    <property type="entry name" value="Ub_carboxyl-term_hydrolase"/>
</dbReference>
<dbReference type="GO" id="GO:0016579">
    <property type="term" value="P:protein deubiquitination"/>
    <property type="evidence" value="ECO:0007669"/>
    <property type="project" value="InterPro"/>
</dbReference>
<dbReference type="Pfam" id="PF00443">
    <property type="entry name" value="UCH"/>
    <property type="match status" value="1"/>
</dbReference>
<feature type="non-terminal residue" evidence="5">
    <location>
        <position position="1052"/>
    </location>
</feature>
<dbReference type="InterPro" id="IPR018200">
    <property type="entry name" value="USP_CS"/>
</dbReference>
<feature type="region of interest" description="Disordered" evidence="3">
    <location>
        <begin position="148"/>
        <end position="173"/>
    </location>
</feature>
<feature type="region of interest" description="Disordered" evidence="3">
    <location>
        <begin position="225"/>
        <end position="347"/>
    </location>
</feature>
<accession>A0AA36D912</accession>
<dbReference type="PROSITE" id="PS00973">
    <property type="entry name" value="USP_2"/>
    <property type="match status" value="1"/>
</dbReference>
<dbReference type="Proteomes" id="UP001177023">
    <property type="component" value="Unassembled WGS sequence"/>
</dbReference>
<dbReference type="PANTHER" id="PTHR21646">
    <property type="entry name" value="UBIQUITIN CARBOXYL-TERMINAL HYDROLASE"/>
    <property type="match status" value="1"/>
</dbReference>
<dbReference type="EMBL" id="CATQJA010002665">
    <property type="protein sequence ID" value="CAJ0582957.1"/>
    <property type="molecule type" value="Genomic_DNA"/>
</dbReference>
<dbReference type="PANTHER" id="PTHR21646:SF14">
    <property type="entry name" value="FI05488P"/>
    <property type="match status" value="1"/>
</dbReference>
<evidence type="ECO:0000259" key="4">
    <source>
        <dbReference type="PROSITE" id="PS50235"/>
    </source>
</evidence>
<reference evidence="5" key="1">
    <citation type="submission" date="2023-06" db="EMBL/GenBank/DDBJ databases">
        <authorList>
            <person name="Delattre M."/>
        </authorList>
    </citation>
    <scope>NUCLEOTIDE SEQUENCE</scope>
    <source>
        <strain evidence="5">AF72</strain>
    </source>
</reference>
<feature type="region of interest" description="Disordered" evidence="3">
    <location>
        <begin position="17"/>
        <end position="86"/>
    </location>
</feature>
<feature type="region of interest" description="Disordered" evidence="3">
    <location>
        <begin position="975"/>
        <end position="1025"/>
    </location>
</feature>
<keyword evidence="6" id="KW-1185">Reference proteome</keyword>
<evidence type="ECO:0000313" key="6">
    <source>
        <dbReference type="Proteomes" id="UP001177023"/>
    </source>
</evidence>
<dbReference type="InterPro" id="IPR028889">
    <property type="entry name" value="USP"/>
</dbReference>
<protein>
    <recommendedName>
        <fullName evidence="2">ubiquitinyl hydrolase 1</fullName>
        <ecNumber evidence="2">3.4.19.12</ecNumber>
    </recommendedName>
</protein>